<evidence type="ECO:0000256" key="1">
    <source>
        <dbReference type="SAM" id="MobiDB-lite"/>
    </source>
</evidence>
<feature type="non-terminal residue" evidence="2">
    <location>
        <position position="1"/>
    </location>
</feature>
<dbReference type="EMBL" id="UINC01047656">
    <property type="protein sequence ID" value="SVB57195.1"/>
    <property type="molecule type" value="Genomic_DNA"/>
</dbReference>
<reference evidence="2" key="1">
    <citation type="submission" date="2018-05" db="EMBL/GenBank/DDBJ databases">
        <authorList>
            <person name="Lanie J.A."/>
            <person name="Ng W.-L."/>
            <person name="Kazmierczak K.M."/>
            <person name="Andrzejewski T.M."/>
            <person name="Davidsen T.M."/>
            <person name="Wayne K.J."/>
            <person name="Tettelin H."/>
            <person name="Glass J.I."/>
            <person name="Rusch D."/>
            <person name="Podicherti R."/>
            <person name="Tsui H.-C.T."/>
            <person name="Winkler M.E."/>
        </authorList>
    </citation>
    <scope>NUCLEOTIDE SEQUENCE</scope>
</reference>
<organism evidence="2">
    <name type="scientific">marine metagenome</name>
    <dbReference type="NCBI Taxonomy" id="408172"/>
    <lineage>
        <taxon>unclassified sequences</taxon>
        <taxon>metagenomes</taxon>
        <taxon>ecological metagenomes</taxon>
    </lineage>
</organism>
<dbReference type="AlphaFoldDB" id="A0A382F3C2"/>
<protein>
    <submittedName>
        <fullName evidence="2">Uncharacterized protein</fullName>
    </submittedName>
</protein>
<evidence type="ECO:0000313" key="2">
    <source>
        <dbReference type="EMBL" id="SVB57195.1"/>
    </source>
</evidence>
<proteinExistence type="predicted"/>
<accession>A0A382F3C2</accession>
<name>A0A382F3C2_9ZZZZ</name>
<sequence length="46" mass="5119">GGKTRKHQGIHQSGGKKGKLKKGYKYSGKKLKNGKAEIIKIKIKRN</sequence>
<feature type="region of interest" description="Disordered" evidence="1">
    <location>
        <begin position="1"/>
        <end position="24"/>
    </location>
</feature>
<gene>
    <name evidence="2" type="ORF">METZ01_LOCUS210049</name>
</gene>